<feature type="domain" description="RUN" evidence="9">
    <location>
        <begin position="1331"/>
        <end position="1524"/>
    </location>
</feature>
<feature type="region of interest" description="Disordered" evidence="6">
    <location>
        <begin position="795"/>
        <end position="815"/>
    </location>
</feature>
<dbReference type="SUPFAM" id="SSF140741">
    <property type="entry name" value="RUN domain-like"/>
    <property type="match status" value="2"/>
</dbReference>
<protein>
    <recommendedName>
        <fullName evidence="12">DENN domain-containing protein 5B</fullName>
    </recommendedName>
</protein>
<organism evidence="10 11">
    <name type="scientific">Megalurothrips usitatus</name>
    <name type="common">bean blossom thrips</name>
    <dbReference type="NCBI Taxonomy" id="439358"/>
    <lineage>
        <taxon>Eukaryota</taxon>
        <taxon>Metazoa</taxon>
        <taxon>Ecdysozoa</taxon>
        <taxon>Arthropoda</taxon>
        <taxon>Hexapoda</taxon>
        <taxon>Insecta</taxon>
        <taxon>Pterygota</taxon>
        <taxon>Neoptera</taxon>
        <taxon>Paraneoptera</taxon>
        <taxon>Thysanoptera</taxon>
        <taxon>Terebrantia</taxon>
        <taxon>Thripoidea</taxon>
        <taxon>Thripidae</taxon>
        <taxon>Megalurothrips</taxon>
    </lineage>
</organism>
<evidence type="ECO:0000259" key="9">
    <source>
        <dbReference type="PROSITE" id="PS50826"/>
    </source>
</evidence>
<evidence type="ECO:0000256" key="5">
    <source>
        <dbReference type="PROSITE-ProRule" id="PRU00152"/>
    </source>
</evidence>
<dbReference type="SMART" id="SM00593">
    <property type="entry name" value="RUN"/>
    <property type="match status" value="2"/>
</dbReference>
<dbReference type="InterPro" id="IPR005113">
    <property type="entry name" value="uDENN_dom"/>
</dbReference>
<evidence type="ECO:0000256" key="1">
    <source>
        <dbReference type="ARBA" id="ARBA00004370"/>
    </source>
</evidence>
<dbReference type="EMBL" id="JAPTSV010000004">
    <property type="protein sequence ID" value="KAJ1528745.1"/>
    <property type="molecule type" value="Genomic_DNA"/>
</dbReference>
<evidence type="ECO:0000259" key="7">
    <source>
        <dbReference type="PROSITE" id="PS50095"/>
    </source>
</evidence>
<dbReference type="InterPro" id="IPR036392">
    <property type="entry name" value="PLAT/LH2_dom_sf"/>
</dbReference>
<evidence type="ECO:0000256" key="2">
    <source>
        <dbReference type="ARBA" id="ARBA00006664"/>
    </source>
</evidence>
<comment type="similarity">
    <text evidence="2">Belongs to the RAB6IP1 family.</text>
</comment>
<feature type="compositionally biased region" description="Basic residues" evidence="6">
    <location>
        <begin position="724"/>
        <end position="740"/>
    </location>
</feature>
<dbReference type="Gene3D" id="2.60.60.20">
    <property type="entry name" value="PLAT/LH2 domain"/>
    <property type="match status" value="1"/>
</dbReference>
<dbReference type="GO" id="GO:0031267">
    <property type="term" value="F:small GTPase binding"/>
    <property type="evidence" value="ECO:0007669"/>
    <property type="project" value="InterPro"/>
</dbReference>
<proteinExistence type="inferred from homology"/>
<feature type="compositionally biased region" description="Low complexity" evidence="6">
    <location>
        <begin position="745"/>
        <end position="758"/>
    </location>
</feature>
<keyword evidence="3" id="KW-0677">Repeat</keyword>
<dbReference type="PROSITE" id="PS50095">
    <property type="entry name" value="PLAT"/>
    <property type="match status" value="1"/>
</dbReference>
<evidence type="ECO:0000313" key="10">
    <source>
        <dbReference type="EMBL" id="KAJ1528745.1"/>
    </source>
</evidence>
<dbReference type="InterPro" id="IPR043153">
    <property type="entry name" value="DENN_C"/>
</dbReference>
<dbReference type="Pfam" id="PF02141">
    <property type="entry name" value="DENN"/>
    <property type="match status" value="1"/>
</dbReference>
<feature type="region of interest" description="Disordered" evidence="6">
    <location>
        <begin position="1265"/>
        <end position="1299"/>
    </location>
</feature>
<dbReference type="PANTHER" id="PTHR46070:SF1">
    <property type="entry name" value="PINSTRIPE, ISOFORM A"/>
    <property type="match status" value="1"/>
</dbReference>
<dbReference type="InterPro" id="IPR047278">
    <property type="entry name" value="DEN5A/B"/>
</dbReference>
<dbReference type="InterPro" id="IPR005112">
    <property type="entry name" value="dDENN_dom"/>
</dbReference>
<comment type="caution">
    <text evidence="10">The sequence shown here is derived from an EMBL/GenBank/DDBJ whole genome shotgun (WGS) entry which is preliminary data.</text>
</comment>
<feature type="compositionally biased region" description="Polar residues" evidence="6">
    <location>
        <begin position="687"/>
        <end position="698"/>
    </location>
</feature>
<feature type="compositionally biased region" description="Basic and acidic residues" evidence="6">
    <location>
        <begin position="1022"/>
        <end position="1042"/>
    </location>
</feature>
<dbReference type="GO" id="GO:0005085">
    <property type="term" value="F:guanyl-nucleotide exchange factor activity"/>
    <property type="evidence" value="ECO:0007669"/>
    <property type="project" value="InterPro"/>
</dbReference>
<comment type="caution">
    <text evidence="5">Lacks conserved residue(s) required for the propagation of feature annotation.</text>
</comment>
<dbReference type="Gene3D" id="1.20.58.900">
    <property type="match status" value="3"/>
</dbReference>
<reference evidence="10" key="1">
    <citation type="submission" date="2022-12" db="EMBL/GenBank/DDBJ databases">
        <title>Chromosome-level genome assembly of the bean flower thrips Megalurothrips usitatus.</title>
        <authorList>
            <person name="Ma L."/>
            <person name="Liu Q."/>
            <person name="Li H."/>
            <person name="Cai W."/>
        </authorList>
    </citation>
    <scope>NUCLEOTIDE SEQUENCE</scope>
    <source>
        <strain evidence="10">Cailab_2022a</strain>
    </source>
</reference>
<dbReference type="Pfam" id="PF03456">
    <property type="entry name" value="uDENN"/>
    <property type="match status" value="1"/>
</dbReference>
<evidence type="ECO:0000313" key="11">
    <source>
        <dbReference type="Proteomes" id="UP001075354"/>
    </source>
</evidence>
<dbReference type="InterPro" id="IPR047277">
    <property type="entry name" value="PLAT_RAB6IP1"/>
</dbReference>
<dbReference type="SUPFAM" id="SSF49723">
    <property type="entry name" value="Lipase/lipooxygenase domain (PLAT/LH2 domain)"/>
    <property type="match status" value="1"/>
</dbReference>
<dbReference type="InterPro" id="IPR037516">
    <property type="entry name" value="Tripartite_DENN"/>
</dbReference>
<comment type="subcellular location">
    <subcellularLocation>
        <location evidence="1">Membrane</location>
    </subcellularLocation>
</comment>
<dbReference type="Pfam" id="PF03455">
    <property type="entry name" value="dDENN"/>
    <property type="match status" value="1"/>
</dbReference>
<dbReference type="InterPro" id="IPR037213">
    <property type="entry name" value="Run_dom_sf"/>
</dbReference>
<dbReference type="EMBL" id="JAPTSV010000004">
    <property type="protein sequence ID" value="KAJ1528748.1"/>
    <property type="molecule type" value="Genomic_DNA"/>
</dbReference>
<accession>A0AAV7XTM2</accession>
<sequence length="1529" mass="171563">MNSGSSIRFADYFAICGLDFTSGLEPDLFSNDTLQATPLERPYKCKVLGHYPENVSWHPFDANGVCMLCLPQGLQFRTQKHSVAPKFHSFVITREDGSRTYGASYVFFEEVRNKKICTAMQTLQAMHLTELSEGVGRTRGVAEQNASSRSLPRHFKLSGHHPKDAQNYYDATKDTLFVTKSIALLGQLPYVRAAQLFLSTLHRYVMMGGAVSGGLSTESFVYNLLYEIMVPLPGRSTRVACFPPTLPSLGSDPALIIQRPSSIEELPLFDFPLRQVFSLLGANTVVQLFTCVLLENQVMLSSSDYQRLTLVAEALVCLLFPFTWQHVYVPILPASLQHFLDAPVPFVMGLHSCEPRLKMASEANLCYLDIDRCTLQLPEELPNFPQRNDFIAEINEVLRRYDVNAPLNGPVDRNLNECTEKSSSGVPITRAVTPGVAAAQSDIMSTSCTLPSGPHRLRRKHSWAQPEKDGDLPSPRPSSPDDCSDSLAKIMAIAKRTGVHLDGIDSNLNCGEALNDSEIENIAKIRTEPKTEQELYAEDLRFNNTMREVFLNRFVHIFVAYEKFVILPSQVKEEEWMSNRESMQNFDKASFLSDQPEQHLPFLSRFIESQMFATLVDNKIISMWGKMEANLRVFERRIHALRTRVGIGGGLVRSTGYEPAPMVNDSALLLEKRLSSVDVIAPRPQEVLTQTTGTQPTKPSRAHNRVRSFPLLDANILNPQVTYRSKKRGSTQLRSHRKDRERHNSSSGGSSNTGQSSNVTENVSDSLHRTQAMGHCDLKHSASQTSLNCESSCNSASVSAQTSPTSTPVGDSPSQCDILTKPAAPSGDMDGNVTKVANRQSKIFTSDPSPAVIAQTNWTFVETMLSEIRSRTKRMLLEKMGTEAVELGHGGEGSIVGVEENTLIAGLCDLLERVWSHGLHNKQGKSSLWSHLLSYQEKVDIVKPTDPSFLTPALAWCALRKRLDLDVTSKPSSTPSPIRGLSRKFFFSGNTHSIFEVASFLSINQDLHSMALEPDSSPNGRGRSERCRSLDRKQSPAERKSLGLETQPNTLLKPLPISVTFDMRNVQSMTDIKTHIGYARAWVRLSLEKKLLSKHLRTLLSDTSLLKTHYKRYAFLRCEEEKEQFLYHLLSLNAVDYLCFTNTYTTTKMPYRVVIFPSRKYSAATTSANSWVQVAGTIGESGQVPVPRGHPEFVFQHKNLGVLTTLRIGHDNSGLSPKWMVEYILVRNEMTGHTYKFPCGRWLGRGIDDGSTERLLIGELVPNSDPRSELAETCSTPPRCRSPSLPRDNRKDNKPSIPEIQHMLGDCVNNIVKLHYRRRSQPHARDNSSLTVLLCGEMGLVACLELAFLVGFKSARLFGKNLYLWDYFVRVKEQFSEEQPIPVPKGRVQQQRERLERLERADRAERWDRGRGAVHEREPLYIEQNHSRGEILAGETRLAYCELINNVDQCSHTLGKDGKFQLFICLAARDHILSRMVPELAAAKVTHEMYEENSFLRDQMLLTTLHQLLASLDEFDIILENSITKGVGR</sequence>
<evidence type="ECO:0000256" key="4">
    <source>
        <dbReference type="ARBA" id="ARBA00023136"/>
    </source>
</evidence>
<feature type="domain" description="PLAT" evidence="7">
    <location>
        <begin position="1149"/>
        <end position="1257"/>
    </location>
</feature>
<dbReference type="InterPro" id="IPR004012">
    <property type="entry name" value="Run_dom"/>
</dbReference>
<dbReference type="SMART" id="SM00799">
    <property type="entry name" value="DENN"/>
    <property type="match status" value="1"/>
</dbReference>
<feature type="domain" description="UDENN" evidence="8">
    <location>
        <begin position="27"/>
        <end position="626"/>
    </location>
</feature>
<dbReference type="Gene3D" id="3.40.50.11500">
    <property type="match status" value="1"/>
</dbReference>
<feature type="region of interest" description="Disordered" evidence="6">
    <location>
        <begin position="685"/>
        <end position="765"/>
    </location>
</feature>
<dbReference type="Pfam" id="PF02759">
    <property type="entry name" value="RUN"/>
    <property type="match status" value="2"/>
</dbReference>
<dbReference type="CDD" id="cd01757">
    <property type="entry name" value="PLAT_RAB6IP1"/>
    <property type="match status" value="1"/>
</dbReference>
<keyword evidence="4" id="KW-0472">Membrane</keyword>
<dbReference type="PANTHER" id="PTHR46070">
    <property type="entry name" value="PINSTRIPE, ISOFORM A"/>
    <property type="match status" value="1"/>
</dbReference>
<dbReference type="PROSITE" id="PS50826">
    <property type="entry name" value="RUN"/>
    <property type="match status" value="2"/>
</dbReference>
<evidence type="ECO:0000256" key="3">
    <source>
        <dbReference type="ARBA" id="ARBA00022737"/>
    </source>
</evidence>
<evidence type="ECO:0000256" key="6">
    <source>
        <dbReference type="SAM" id="MobiDB-lite"/>
    </source>
</evidence>
<evidence type="ECO:0008006" key="12">
    <source>
        <dbReference type="Google" id="ProtNLM"/>
    </source>
</evidence>
<dbReference type="Proteomes" id="UP001075354">
    <property type="component" value="Chromosome 4"/>
</dbReference>
<dbReference type="Gene3D" id="3.30.450.200">
    <property type="match status" value="1"/>
</dbReference>
<dbReference type="CDD" id="cd17677">
    <property type="entry name" value="RUN1_DENND5"/>
    <property type="match status" value="1"/>
</dbReference>
<keyword evidence="11" id="KW-1185">Reference proteome</keyword>
<dbReference type="SMART" id="SM00801">
    <property type="entry name" value="dDENN"/>
    <property type="match status" value="1"/>
</dbReference>
<evidence type="ECO:0000259" key="8">
    <source>
        <dbReference type="PROSITE" id="PS50211"/>
    </source>
</evidence>
<dbReference type="InterPro" id="IPR001024">
    <property type="entry name" value="PLAT/LH2_dom"/>
</dbReference>
<gene>
    <name evidence="10" type="ORF">ONE63_007135</name>
</gene>
<dbReference type="Pfam" id="PF01477">
    <property type="entry name" value="PLAT"/>
    <property type="match status" value="1"/>
</dbReference>
<feature type="region of interest" description="Disordered" evidence="6">
    <location>
        <begin position="1011"/>
        <end position="1045"/>
    </location>
</feature>
<dbReference type="CDD" id="cd17678">
    <property type="entry name" value="RUN2_DENND5"/>
    <property type="match status" value="1"/>
</dbReference>
<dbReference type="SMART" id="SM00800">
    <property type="entry name" value="uDENN"/>
    <property type="match status" value="1"/>
</dbReference>
<dbReference type="PROSITE" id="PS50211">
    <property type="entry name" value="DENN"/>
    <property type="match status" value="1"/>
</dbReference>
<feature type="domain" description="RUN" evidence="9">
    <location>
        <begin position="898"/>
        <end position="1147"/>
    </location>
</feature>
<dbReference type="GO" id="GO:0016020">
    <property type="term" value="C:membrane"/>
    <property type="evidence" value="ECO:0007669"/>
    <property type="project" value="UniProtKB-SubCell"/>
</dbReference>
<name>A0AAV7XTM2_9NEOP</name>
<dbReference type="InterPro" id="IPR001194">
    <property type="entry name" value="cDENN_dom"/>
</dbReference>
<feature type="region of interest" description="Disordered" evidence="6">
    <location>
        <begin position="443"/>
        <end position="483"/>
    </location>
</feature>